<dbReference type="Proteomes" id="UP000241201">
    <property type="component" value="Unassembled WGS sequence"/>
</dbReference>
<reference evidence="3" key="1">
    <citation type="submission" date="2018-03" db="EMBL/GenBank/DDBJ databases">
        <title>Lachnoclostridium SNUG30370 gen.nov., sp.nov., isolated from human faeces.</title>
        <authorList>
            <person name="Seo B."/>
            <person name="Jeon K."/>
            <person name="Ko G."/>
        </authorList>
    </citation>
    <scope>NUCLEOTIDE SEQUENCE [LARGE SCALE GENOMIC DNA]</scope>
    <source>
        <strain evidence="3">SNUG30370</strain>
    </source>
</reference>
<organism evidence="2 3">
    <name type="scientific">Faecalibacillus faecis</name>
    <dbReference type="NCBI Taxonomy" id="1982628"/>
    <lineage>
        <taxon>Bacteria</taxon>
        <taxon>Bacillati</taxon>
        <taxon>Bacillota</taxon>
        <taxon>Erysipelotrichia</taxon>
        <taxon>Erysipelotrichales</taxon>
        <taxon>Coprobacillaceae</taxon>
        <taxon>Faecalibacillus</taxon>
    </lineage>
</organism>
<dbReference type="GeneID" id="77471525"/>
<feature type="compositionally biased region" description="Low complexity" evidence="1">
    <location>
        <begin position="50"/>
        <end position="63"/>
    </location>
</feature>
<evidence type="ECO:0000256" key="1">
    <source>
        <dbReference type="SAM" id="MobiDB-lite"/>
    </source>
</evidence>
<dbReference type="EMBL" id="PYLP01000016">
    <property type="protein sequence ID" value="PST38261.1"/>
    <property type="molecule type" value="Genomic_DNA"/>
</dbReference>
<feature type="compositionally biased region" description="Basic and acidic residues" evidence="1">
    <location>
        <begin position="1"/>
        <end position="21"/>
    </location>
</feature>
<protein>
    <submittedName>
        <fullName evidence="2">Uncharacterized protein</fullName>
    </submittedName>
</protein>
<feature type="region of interest" description="Disordered" evidence="1">
    <location>
        <begin position="1"/>
        <end position="63"/>
    </location>
</feature>
<name>A0A2T3FSN5_9FIRM</name>
<gene>
    <name evidence="2" type="ORF">C7U55_10540</name>
</gene>
<sequence>MAIAVAEKRKQPTKKRDDYEAPSRNGRIHHSRRLPGNNNKNRYPPVFEPNGSNGSQSNSGSNK</sequence>
<accession>A0A2T3FSN5</accession>
<dbReference type="RefSeq" id="WP_106988536.1">
    <property type="nucleotide sequence ID" value="NZ_PYLP01000016.1"/>
</dbReference>
<evidence type="ECO:0000313" key="2">
    <source>
        <dbReference type="EMBL" id="PST38261.1"/>
    </source>
</evidence>
<keyword evidence="3" id="KW-1185">Reference proteome</keyword>
<evidence type="ECO:0000313" key="3">
    <source>
        <dbReference type="Proteomes" id="UP000241201"/>
    </source>
</evidence>
<comment type="caution">
    <text evidence="2">The sequence shown here is derived from an EMBL/GenBank/DDBJ whole genome shotgun (WGS) entry which is preliminary data.</text>
</comment>
<proteinExistence type="predicted"/>
<dbReference type="AlphaFoldDB" id="A0A2T3FSN5"/>